<keyword evidence="1" id="KW-1133">Transmembrane helix</keyword>
<evidence type="ECO:0000256" key="1">
    <source>
        <dbReference type="SAM" id="Phobius"/>
    </source>
</evidence>
<gene>
    <name evidence="2" type="ORF">GTQ68_08960</name>
</gene>
<comment type="caution">
    <text evidence="2">The sequence shown here is derived from an EMBL/GenBank/DDBJ whole genome shotgun (WGS) entry which is preliminary data.</text>
</comment>
<dbReference type="AlphaFoldDB" id="A0A6F9HGI8"/>
<feature type="non-terminal residue" evidence="2">
    <location>
        <position position="159"/>
    </location>
</feature>
<name>A0A6F9HGI8_CAMJU</name>
<protein>
    <submittedName>
        <fullName evidence="2">DUF115 domain-containing protein</fullName>
    </submittedName>
</protein>
<reference evidence="2" key="1">
    <citation type="submission" date="2020-01" db="EMBL/GenBank/DDBJ databases">
        <authorList>
            <person name="Ashton P.M."/>
            <person name="Dallman T."/>
            <person name="Nair S."/>
            <person name="De Pinna E."/>
            <person name="Peters T."/>
            <person name="Grant K."/>
        </authorList>
    </citation>
    <scope>NUCLEOTIDE SEQUENCE</scope>
    <source>
        <strain evidence="2">865133</strain>
    </source>
</reference>
<evidence type="ECO:0000313" key="2">
    <source>
        <dbReference type="EMBL" id="EDO8442877.1"/>
    </source>
</evidence>
<feature type="transmembrane region" description="Helical" evidence="1">
    <location>
        <begin position="76"/>
        <end position="97"/>
    </location>
</feature>
<keyword evidence="1" id="KW-0812">Transmembrane</keyword>
<accession>A0A6F9HGI8</accession>
<dbReference type="EMBL" id="AANHUO010000037">
    <property type="protein sequence ID" value="EDO8442877.1"/>
    <property type="molecule type" value="Genomic_DNA"/>
</dbReference>
<proteinExistence type="predicted"/>
<organism evidence="2">
    <name type="scientific">Campylobacter jejuni</name>
    <dbReference type="NCBI Taxonomy" id="197"/>
    <lineage>
        <taxon>Bacteria</taxon>
        <taxon>Pseudomonadati</taxon>
        <taxon>Campylobacterota</taxon>
        <taxon>Epsilonproteobacteria</taxon>
        <taxon>Campylobacterales</taxon>
        <taxon>Campylobacteraceae</taxon>
        <taxon>Campylobacter</taxon>
    </lineage>
</organism>
<sequence>MTFTHAQKELFNKNIEALSNILLKESLKEIKSSKFELVLGKDNLDINLKDTSDNTFLYENVIDELNSMLNTYNDKYLLYPVLYFYGFGNGILFKALLQNKNHQHIIVFEKDIEIIWVMFHVLDFSNELQNSRLMILENDKLQAQDYTELCSSKPFFQFS</sequence>
<keyword evidence="1" id="KW-0472">Membrane</keyword>